<keyword evidence="2" id="KW-0808">Transferase</keyword>
<gene>
    <name evidence="2" type="ORF">IV431_00285</name>
</gene>
<dbReference type="Pfam" id="PF00078">
    <property type="entry name" value="RVT_1"/>
    <property type="match status" value="1"/>
</dbReference>
<evidence type="ECO:0000259" key="1">
    <source>
        <dbReference type="PROSITE" id="PS50878"/>
    </source>
</evidence>
<proteinExistence type="predicted"/>
<dbReference type="SUPFAM" id="SSF56672">
    <property type="entry name" value="DNA/RNA polymerases"/>
    <property type="match status" value="1"/>
</dbReference>
<accession>A0ABS0DJB0</accession>
<dbReference type="EMBL" id="JADOBH010000001">
    <property type="protein sequence ID" value="MBF7953986.1"/>
    <property type="molecule type" value="Genomic_DNA"/>
</dbReference>
<evidence type="ECO:0000313" key="2">
    <source>
        <dbReference type="EMBL" id="MBF7953986.1"/>
    </source>
</evidence>
<organism evidence="2 3">
    <name type="scientific">Rahnella victoriana</name>
    <dbReference type="NCBI Taxonomy" id="1510570"/>
    <lineage>
        <taxon>Bacteria</taxon>
        <taxon>Pseudomonadati</taxon>
        <taxon>Pseudomonadota</taxon>
        <taxon>Gammaproteobacteria</taxon>
        <taxon>Enterobacterales</taxon>
        <taxon>Yersiniaceae</taxon>
        <taxon>Rahnella</taxon>
    </lineage>
</organism>
<dbReference type="InterPro" id="IPR000477">
    <property type="entry name" value="RT_dom"/>
</dbReference>
<dbReference type="Proteomes" id="UP000600307">
    <property type="component" value="Unassembled WGS sequence"/>
</dbReference>
<keyword evidence="2" id="KW-0548">Nucleotidyltransferase</keyword>
<comment type="caution">
    <text evidence="2">The sequence shown here is derived from an EMBL/GenBank/DDBJ whole genome shotgun (WGS) entry which is preliminary data.</text>
</comment>
<dbReference type="RefSeq" id="WP_195816556.1">
    <property type="nucleotide sequence ID" value="NZ_JADOBH010000001.1"/>
</dbReference>
<keyword evidence="2" id="KW-0695">RNA-directed DNA polymerase</keyword>
<protein>
    <submittedName>
        <fullName evidence="2">RNA-directed DNA polymerase</fullName>
    </submittedName>
</protein>
<reference evidence="2 3" key="1">
    <citation type="submission" date="2020-11" db="EMBL/GenBank/DDBJ databases">
        <title>Taxonomic investigation of Rahnella spp.</title>
        <authorList>
            <person name="Lee S.D."/>
        </authorList>
    </citation>
    <scope>NUCLEOTIDE SEQUENCE [LARGE SCALE GENOMIC DNA]</scope>
    <source>
        <strain evidence="2 3">SAP-10</strain>
    </source>
</reference>
<keyword evidence="3" id="KW-1185">Reference proteome</keyword>
<name>A0ABS0DJB0_9GAMM</name>
<dbReference type="GO" id="GO:0003964">
    <property type="term" value="F:RNA-directed DNA polymerase activity"/>
    <property type="evidence" value="ECO:0007669"/>
    <property type="project" value="UniProtKB-KW"/>
</dbReference>
<evidence type="ECO:0000313" key="3">
    <source>
        <dbReference type="Proteomes" id="UP000600307"/>
    </source>
</evidence>
<sequence length="409" mass="47913">MLNQSISKKSLVLLGKKTWKKFDSDADYSEFIDKAFSRIEAGLDDYKFTPFICKNLNGKKGYDFATAEDELIGRKLNDNMRRLFKVKPSDRHAIIRQTISLAKDSQPITIARLDIKNFYESINRQGIIKFVSEEWLLSQQNRIALKQWDQQLTAQGVLGLPRGMSISSTLSEIKIRNFDKAMKYEDGVYFYARYVDDIIIFYSGGIDELKRLLQTNLNNKASELKFNNDKCKFFHLNEYSNDNVLELDYLGYKMIIETKPKKNTKKRNVKVFISDKKIKKIKFRIRRSFLSYTRDRNFKLLSERLRFLSGNQYIIGDIDRTKLKSGIYYNYPLITEFLQLKELDSFYKKLIISSKSPITTAINMIKNHGGSMNNSRINHIHSISFHFGFSNRIMNNFSSSTSKKIKRCW</sequence>
<feature type="domain" description="Reverse transcriptase" evidence="1">
    <location>
        <begin position="1"/>
        <end position="254"/>
    </location>
</feature>
<dbReference type="PROSITE" id="PS50878">
    <property type="entry name" value="RT_POL"/>
    <property type="match status" value="1"/>
</dbReference>
<dbReference type="NCBIfam" id="NF041747">
    <property type="entry name" value="Drt3a"/>
    <property type="match status" value="1"/>
</dbReference>
<dbReference type="InterPro" id="IPR043502">
    <property type="entry name" value="DNA/RNA_pol_sf"/>
</dbReference>
<dbReference type="CDD" id="cd01646">
    <property type="entry name" value="RT_Bac_retron_I"/>
    <property type="match status" value="1"/>
</dbReference>